<reference evidence="2 4" key="2">
    <citation type="submission" date="2023-04" db="EMBL/GenBank/DDBJ databases">
        <title>Genomic of Lysinibacillus capsici TSBLM.</title>
        <authorList>
            <person name="Hu X.S."/>
            <person name="Yu C.H."/>
        </authorList>
    </citation>
    <scope>NUCLEOTIDE SEQUENCE [LARGE SCALE GENOMIC DNA]</scope>
    <source>
        <strain evidence="2 4">TSBLM</strain>
    </source>
</reference>
<dbReference type="EMBL" id="UAQE01000001">
    <property type="protein sequence ID" value="SPT97955.1"/>
    <property type="molecule type" value="Genomic_DNA"/>
</dbReference>
<dbReference type="Proteomes" id="UP001244564">
    <property type="component" value="Chromosome"/>
</dbReference>
<protein>
    <submittedName>
        <fullName evidence="1">Uncharacterized protein</fullName>
    </submittedName>
</protein>
<reference evidence="1 3" key="1">
    <citation type="submission" date="2018-06" db="EMBL/GenBank/DDBJ databases">
        <authorList>
            <consortium name="Pathogen Informatics"/>
            <person name="Doyle S."/>
        </authorList>
    </citation>
    <scope>NUCLEOTIDE SEQUENCE [LARGE SCALE GENOMIC DNA]</scope>
    <source>
        <strain evidence="1 3">NCTC7582</strain>
    </source>
</reference>
<gene>
    <name evidence="1" type="ORF">NCTC7582_01381</name>
    <name evidence="2" type="ORF">QBO96_14565</name>
</gene>
<dbReference type="EMBL" id="CP122283">
    <property type="protein sequence ID" value="WGF36966.1"/>
    <property type="molecule type" value="Genomic_DNA"/>
</dbReference>
<evidence type="ECO:0000313" key="2">
    <source>
        <dbReference type="EMBL" id="WGF36966.1"/>
    </source>
</evidence>
<dbReference type="AlphaFoldDB" id="A0A2X0XFU4"/>
<proteinExistence type="predicted"/>
<accession>A0A2X0XFU4</accession>
<dbReference type="RefSeq" id="WP_255409636.1">
    <property type="nucleotide sequence ID" value="NZ_CP122283.1"/>
</dbReference>
<evidence type="ECO:0000313" key="4">
    <source>
        <dbReference type="Proteomes" id="UP001244564"/>
    </source>
</evidence>
<sequence>MLAKTTKKLLFTMTLKDRLNLFLFLKNSSNNIALHTLFHKN</sequence>
<name>A0A2X0XFU4_9BACI</name>
<dbReference type="Proteomes" id="UP000251431">
    <property type="component" value="Unassembled WGS sequence"/>
</dbReference>
<keyword evidence="4" id="KW-1185">Reference proteome</keyword>
<evidence type="ECO:0000313" key="3">
    <source>
        <dbReference type="Proteomes" id="UP000251431"/>
    </source>
</evidence>
<organism evidence="1 3">
    <name type="scientific">Lysinibacillus capsici</name>
    <dbReference type="NCBI Taxonomy" id="2115968"/>
    <lineage>
        <taxon>Bacteria</taxon>
        <taxon>Bacillati</taxon>
        <taxon>Bacillota</taxon>
        <taxon>Bacilli</taxon>
        <taxon>Bacillales</taxon>
        <taxon>Bacillaceae</taxon>
        <taxon>Lysinibacillus</taxon>
    </lineage>
</organism>
<evidence type="ECO:0000313" key="1">
    <source>
        <dbReference type="EMBL" id="SPT97955.1"/>
    </source>
</evidence>